<organism evidence="1 2">
    <name type="scientific">Penicillium daleae</name>
    <dbReference type="NCBI Taxonomy" id="63821"/>
    <lineage>
        <taxon>Eukaryota</taxon>
        <taxon>Fungi</taxon>
        <taxon>Dikarya</taxon>
        <taxon>Ascomycota</taxon>
        <taxon>Pezizomycotina</taxon>
        <taxon>Eurotiomycetes</taxon>
        <taxon>Eurotiomycetidae</taxon>
        <taxon>Eurotiales</taxon>
        <taxon>Aspergillaceae</taxon>
        <taxon>Penicillium</taxon>
    </lineage>
</organism>
<dbReference type="PANTHER" id="PTHR15002">
    <property type="entry name" value="RIBOSOMAL BIOGENESIS PROTEIN LAS1L"/>
    <property type="match status" value="1"/>
</dbReference>
<dbReference type="Pfam" id="PF04031">
    <property type="entry name" value="Las1"/>
    <property type="match status" value="1"/>
</dbReference>
<keyword evidence="2" id="KW-1185">Reference proteome</keyword>
<reference evidence="1" key="1">
    <citation type="submission" date="2022-12" db="EMBL/GenBank/DDBJ databases">
        <authorList>
            <person name="Petersen C."/>
        </authorList>
    </citation>
    <scope>NUCLEOTIDE SEQUENCE</scope>
    <source>
        <strain evidence="1">IBT 16125</strain>
    </source>
</reference>
<gene>
    <name evidence="1" type="ORF">N7458_000551</name>
</gene>
<dbReference type="GO" id="GO:0004519">
    <property type="term" value="F:endonuclease activity"/>
    <property type="evidence" value="ECO:0007669"/>
    <property type="project" value="InterPro"/>
</dbReference>
<dbReference type="AlphaFoldDB" id="A0AAD6CH07"/>
<dbReference type="GO" id="GO:0000460">
    <property type="term" value="P:maturation of 5.8S rRNA"/>
    <property type="evidence" value="ECO:0007669"/>
    <property type="project" value="TreeGrafter"/>
</dbReference>
<evidence type="ECO:0000313" key="2">
    <source>
        <dbReference type="Proteomes" id="UP001213681"/>
    </source>
</evidence>
<dbReference type="InterPro" id="IPR007174">
    <property type="entry name" value="Las1"/>
</dbReference>
<dbReference type="PANTHER" id="PTHR15002:SF0">
    <property type="entry name" value="RIBOSOMAL BIOGENESIS PROTEIN LAS1L"/>
    <property type="match status" value="1"/>
</dbReference>
<dbReference type="GO" id="GO:0030687">
    <property type="term" value="C:preribosome, large subunit precursor"/>
    <property type="evidence" value="ECO:0007669"/>
    <property type="project" value="TreeGrafter"/>
</dbReference>
<comment type="caution">
    <text evidence="1">The sequence shown here is derived from an EMBL/GenBank/DDBJ whole genome shotgun (WGS) entry which is preliminary data.</text>
</comment>
<proteinExistence type="predicted"/>
<protein>
    <recommendedName>
        <fullName evidence="3">Cell morphogenesis protein Las1</fullName>
    </recommendedName>
</protein>
<dbReference type="GO" id="GO:0000470">
    <property type="term" value="P:maturation of LSU-rRNA"/>
    <property type="evidence" value="ECO:0007669"/>
    <property type="project" value="TreeGrafter"/>
</dbReference>
<dbReference type="EMBL" id="JAPVEA010000001">
    <property type="protein sequence ID" value="KAJ5464865.1"/>
    <property type="molecule type" value="Genomic_DNA"/>
</dbReference>
<dbReference type="RefSeq" id="XP_056771712.1">
    <property type="nucleotide sequence ID" value="XM_056903945.1"/>
</dbReference>
<accession>A0AAD6CH07</accession>
<name>A0AAD6CH07_9EURO</name>
<dbReference type="GeneID" id="81594188"/>
<reference evidence="1" key="2">
    <citation type="journal article" date="2023" name="IMA Fungus">
        <title>Comparative genomic study of the Penicillium genus elucidates a diverse pangenome and 15 lateral gene transfer events.</title>
        <authorList>
            <person name="Petersen C."/>
            <person name="Sorensen T."/>
            <person name="Nielsen M.R."/>
            <person name="Sondergaard T.E."/>
            <person name="Sorensen J.L."/>
            <person name="Fitzpatrick D.A."/>
            <person name="Frisvad J.C."/>
            <person name="Nielsen K.L."/>
        </authorList>
    </citation>
    <scope>NUCLEOTIDE SEQUENCE</scope>
    <source>
        <strain evidence="1">IBT 16125</strain>
    </source>
</reference>
<evidence type="ECO:0000313" key="1">
    <source>
        <dbReference type="EMBL" id="KAJ5464865.1"/>
    </source>
</evidence>
<dbReference type="Proteomes" id="UP001213681">
    <property type="component" value="Unassembled WGS sequence"/>
</dbReference>
<dbReference type="GO" id="GO:0090730">
    <property type="term" value="C:Las1 complex"/>
    <property type="evidence" value="ECO:0007669"/>
    <property type="project" value="InterPro"/>
</dbReference>
<evidence type="ECO:0008006" key="3">
    <source>
        <dbReference type="Google" id="ProtNLM"/>
    </source>
</evidence>
<sequence length="402" mass="44937">MAKVTFTAWKTKAQLLDVRSEFYPPAWYNGPDMRSHACATVEAWKLRGNVPHHVEATALLTDAILHDDGQRNSIFSIRATYSAAFCRFVTGLVDTKVTGPRRTMFQRAMDLGLPASFVELRHEATHREPPSLVVLRKATQRSLEWLWDNYWANIDSDGVGGATVPGHDDSIPMTTALSQVLQEFMRGSGSRPMQKKRKREQEDATAGRLLEVCGASKDGMNAGLAALSTILLDSNLLFDSERKLGDSMDAMFNKWDPVLQQVAGFHSSVLLFLSEELVHNLVLNAATESSMNTQAEGLFLWLEHLLTAPVWELQRPSFPRDYILAVCNAQSTHWTRILAEKLQLQQQDTTAVMSHTQMTASTSPKRLAQPAAVEIFSRKLQEHGWGFAEKWDSRPLGITSSN</sequence>